<keyword evidence="3" id="KW-0732">Signal</keyword>
<evidence type="ECO:0000313" key="5">
    <source>
        <dbReference type="Proteomes" id="UP000198744"/>
    </source>
</evidence>
<dbReference type="InterPro" id="IPR051058">
    <property type="entry name" value="GDSL_Est/Lipase"/>
</dbReference>
<sequence length="309" mass="32613">MDKKRFLVALLAIFCLMTTVVYAKPFSSVVVYGDSLSDNGNFFNATGQPGFPYYEGRRSDGPVAVEYLAASLGSPLIDFAWIGATTGVGNYADSGNVTELGAYNLPGMTTVYNATKGLLSPYASGGLFVVWGGPNDILAPSPLDGSDYSAIVSRALANELAIIEDLQGMGVKTILAPGMPDLGLTPYFNSVSPEFAALGTAITNAFNAGLEAMLPSDVLYYDTAALLRSVVDNPVAYGFTNVTDACFDGSTVCGDPSTYLFFDDFHPTTATHEILGRGFAATVVPLPSTIIIFCSGFGCLAVLRRRLSR</sequence>
<protein>
    <submittedName>
        <fullName evidence="4">Phospholipase/lecithinase/hemolysin</fullName>
    </submittedName>
</protein>
<dbReference type="AlphaFoldDB" id="A0A1H7U6T2"/>
<gene>
    <name evidence="4" type="ORF">SAMN04489760_10111</name>
</gene>
<dbReference type="RefSeq" id="WP_217638845.1">
    <property type="nucleotide sequence ID" value="NZ_FOBS01000001.1"/>
</dbReference>
<evidence type="ECO:0000256" key="1">
    <source>
        <dbReference type="ARBA" id="ARBA00022801"/>
    </source>
</evidence>
<dbReference type="InterPro" id="IPR001087">
    <property type="entry name" value="GDSL"/>
</dbReference>
<proteinExistence type="predicted"/>
<name>A0A1H7U6T2_9BACT</name>
<evidence type="ECO:0000256" key="3">
    <source>
        <dbReference type="SAM" id="SignalP"/>
    </source>
</evidence>
<dbReference type="InterPro" id="IPR036514">
    <property type="entry name" value="SGNH_hydro_sf"/>
</dbReference>
<dbReference type="Proteomes" id="UP000198744">
    <property type="component" value="Unassembled WGS sequence"/>
</dbReference>
<keyword evidence="5" id="KW-1185">Reference proteome</keyword>
<dbReference type="SUPFAM" id="SSF52266">
    <property type="entry name" value="SGNH hydrolase"/>
    <property type="match status" value="1"/>
</dbReference>
<organism evidence="4 5">
    <name type="scientific">Syntrophus gentianae</name>
    <dbReference type="NCBI Taxonomy" id="43775"/>
    <lineage>
        <taxon>Bacteria</taxon>
        <taxon>Pseudomonadati</taxon>
        <taxon>Thermodesulfobacteriota</taxon>
        <taxon>Syntrophia</taxon>
        <taxon>Syntrophales</taxon>
        <taxon>Syntrophaceae</taxon>
        <taxon>Syntrophus</taxon>
    </lineage>
</organism>
<dbReference type="Pfam" id="PF00657">
    <property type="entry name" value="Lipase_GDSL"/>
    <property type="match status" value="1"/>
</dbReference>
<keyword evidence="2" id="KW-1133">Transmembrane helix</keyword>
<feature type="chain" id="PRO_5011605221" evidence="3">
    <location>
        <begin position="24"/>
        <end position="309"/>
    </location>
</feature>
<reference evidence="4 5" key="1">
    <citation type="submission" date="2016-10" db="EMBL/GenBank/DDBJ databases">
        <authorList>
            <person name="de Groot N.N."/>
        </authorList>
    </citation>
    <scope>NUCLEOTIDE SEQUENCE [LARGE SCALE GENOMIC DNA]</scope>
    <source>
        <strain evidence="4 5">DSM 8423</strain>
    </source>
</reference>
<keyword evidence="1" id="KW-0378">Hydrolase</keyword>
<feature type="transmembrane region" description="Helical" evidence="2">
    <location>
        <begin position="279"/>
        <end position="303"/>
    </location>
</feature>
<evidence type="ECO:0000256" key="2">
    <source>
        <dbReference type="SAM" id="Phobius"/>
    </source>
</evidence>
<feature type="signal peptide" evidence="3">
    <location>
        <begin position="1"/>
        <end position="23"/>
    </location>
</feature>
<dbReference type="PANTHER" id="PTHR45648:SF22">
    <property type="entry name" value="GDSL LIPASE_ACYLHYDROLASE FAMILY PROTEIN (AFU_ORTHOLOGUE AFUA_4G14700)"/>
    <property type="match status" value="1"/>
</dbReference>
<dbReference type="GO" id="GO:0016788">
    <property type="term" value="F:hydrolase activity, acting on ester bonds"/>
    <property type="evidence" value="ECO:0007669"/>
    <property type="project" value="InterPro"/>
</dbReference>
<dbReference type="CDD" id="cd01846">
    <property type="entry name" value="fatty_acyltransferase_like"/>
    <property type="match status" value="1"/>
</dbReference>
<keyword evidence="2" id="KW-0472">Membrane</keyword>
<dbReference type="PANTHER" id="PTHR45648">
    <property type="entry name" value="GDSL LIPASE/ACYLHYDROLASE FAMILY PROTEIN (AFU_ORTHOLOGUE AFUA_4G14700)"/>
    <property type="match status" value="1"/>
</dbReference>
<keyword evidence="2" id="KW-0812">Transmembrane</keyword>
<dbReference type="EMBL" id="FOBS01000001">
    <property type="protein sequence ID" value="SEL92762.1"/>
    <property type="molecule type" value="Genomic_DNA"/>
</dbReference>
<accession>A0A1H7U6T2</accession>
<dbReference type="Gene3D" id="3.40.50.1110">
    <property type="entry name" value="SGNH hydrolase"/>
    <property type="match status" value="1"/>
</dbReference>
<evidence type="ECO:0000313" key="4">
    <source>
        <dbReference type="EMBL" id="SEL92762.1"/>
    </source>
</evidence>